<sequence length="702" mass="82027">MNKFQAKIGTISWLSYFAIRAYRSHVKQTYGKVRNIYLDKDEILDLEQVFVPMTLILRKEETFTLTKRKETREILTDPDHRRLVILANPGSGKTTLFQALSSGVSSRQWHELDHMLPVFISLRKFSAQTDCSELFDWICQETFPFHGLNHHTELLKSLIAQGRILLLLDGLDEINENNEHQTLMAIENFINTWDHQKEGRIFVSCREQNFNMLKDPTIFIRLGFQEYRLSDLRDREMETLIANRRDDFEKHHKHIDRFMKDIRSHPNTLSLHRNPLLLTISIALYLYRPHEEVPHNLAAFYEESIRHLLRRRDYTAKDCQNAFNERDKYFVLQQFALSYMNKCTKENKDFETFPIKLMIQVAQKAAKERINVSPDQAEKLVIEIQTKAGLITDTGDTSHFTFAHRSFHEYCAARLLSVHGEKGLKMLKKNILNPKWHQTAIFYISIVSLEGNNHAEDLILYLLHQAETKPFSEKKEILWLIARCASELNHPLEQLRTRLIDLLFQTIQQAEGDSQELMVSLVIMGRNAPEAVRKTVEIRLQQLIDIQNPQSLAKELNRLDQETALALLKFMADSNTQSHHDAALIGLQEMDCLEKIEILWTLLEKFENQHNQQASTHARHQIFSVIEQDHEAVSYLNNLNTRCLSFLEDQDVVNIYPFCPPDTKPDNFARLIALEKKNQTTTVSDVVQLDKDHPWKSFFIPC</sequence>
<dbReference type="InterPro" id="IPR027417">
    <property type="entry name" value="P-loop_NTPase"/>
</dbReference>
<dbReference type="Pfam" id="PF05729">
    <property type="entry name" value="NACHT"/>
    <property type="match status" value="1"/>
</dbReference>
<reference evidence="3" key="1">
    <citation type="submission" date="2012-11" db="EMBL/GenBank/DDBJ databases">
        <authorList>
            <person name="Lucero-Rivera Y.E."/>
            <person name="Tovar-Ramirez D."/>
        </authorList>
    </citation>
    <scope>NUCLEOTIDE SEQUENCE [LARGE SCALE GENOMIC DNA]</scope>
    <source>
        <strain evidence="3">Araruama</strain>
    </source>
</reference>
<dbReference type="Gene3D" id="3.40.50.300">
    <property type="entry name" value="P-loop containing nucleotide triphosphate hydrolases"/>
    <property type="match status" value="1"/>
</dbReference>
<comment type="caution">
    <text evidence="2">The sequence shown here is derived from an EMBL/GenBank/DDBJ whole genome shotgun (WGS) entry which is preliminary data.</text>
</comment>
<dbReference type="EMBL" id="ATBP01001279">
    <property type="protein sequence ID" value="ETR67644.1"/>
    <property type="molecule type" value="Genomic_DNA"/>
</dbReference>
<dbReference type="PROSITE" id="PS50837">
    <property type="entry name" value="NACHT"/>
    <property type="match status" value="1"/>
</dbReference>
<dbReference type="AlphaFoldDB" id="A0A1V1NYK8"/>
<evidence type="ECO:0000259" key="1">
    <source>
        <dbReference type="PROSITE" id="PS50837"/>
    </source>
</evidence>
<protein>
    <recommendedName>
        <fullName evidence="1">NACHT domain-containing protein</fullName>
    </recommendedName>
</protein>
<dbReference type="Proteomes" id="UP000189670">
    <property type="component" value="Unassembled WGS sequence"/>
</dbReference>
<evidence type="ECO:0000313" key="3">
    <source>
        <dbReference type="Proteomes" id="UP000189670"/>
    </source>
</evidence>
<proteinExistence type="predicted"/>
<feature type="domain" description="NACHT" evidence="1">
    <location>
        <begin position="81"/>
        <end position="206"/>
    </location>
</feature>
<accession>A0A1V1NYK8</accession>
<dbReference type="PANTHER" id="PTHR46844:SF1">
    <property type="entry name" value="SLR5058 PROTEIN"/>
    <property type="match status" value="1"/>
</dbReference>
<gene>
    <name evidence="2" type="ORF">OMM_05033</name>
</gene>
<organism evidence="2 3">
    <name type="scientific">Candidatus Magnetoglobus multicellularis str. Araruama</name>
    <dbReference type="NCBI Taxonomy" id="890399"/>
    <lineage>
        <taxon>Bacteria</taxon>
        <taxon>Pseudomonadati</taxon>
        <taxon>Thermodesulfobacteriota</taxon>
        <taxon>Desulfobacteria</taxon>
        <taxon>Desulfobacterales</taxon>
        <taxon>Desulfobacteraceae</taxon>
        <taxon>Candidatus Magnetoglobus</taxon>
    </lineage>
</organism>
<name>A0A1V1NYK8_9BACT</name>
<dbReference type="InterPro" id="IPR007111">
    <property type="entry name" value="NACHT_NTPase"/>
</dbReference>
<dbReference type="PANTHER" id="PTHR46844">
    <property type="entry name" value="SLR5058 PROTEIN"/>
    <property type="match status" value="1"/>
</dbReference>
<evidence type="ECO:0000313" key="2">
    <source>
        <dbReference type="EMBL" id="ETR67644.1"/>
    </source>
</evidence>
<dbReference type="SUPFAM" id="SSF52540">
    <property type="entry name" value="P-loop containing nucleoside triphosphate hydrolases"/>
    <property type="match status" value="1"/>
</dbReference>